<dbReference type="InterPro" id="IPR017035">
    <property type="entry name" value="UCP035009_HsdR_All3000-type"/>
</dbReference>
<sequence length="355" mass="41230">MSLIERFQPLVRRARDESSHITTEEATKTALILPMLQILGYDVFNPREVIPEYIADIGKKKGEKVDYAIMKDGEISVLIECKPLGTNLDQAHFTQLYRYFSVTPARFGVLTNGVEYRFFSDLDDRNKLDDQPFFRFDLLDHNDRDLEELKKFSKSDFEVDNILGSASQLKYISLIQEEFASLITDVPEDFVKFIVSRVYEGRMTQSVVSEFKPTVYDAIQQFIREQVDTRLKKALNSSDLSVSDVMRSDPVEKEVEPEDGIETTQEEIDAYNIVRALVCAKVDIERVVMRDTKSYCGILLDDNNRKPICRLRFNGKSIKRVEFFDDDADRVEIKDVKDIFLFKERLLNTIDKYIQ</sequence>
<evidence type="ECO:0000313" key="3">
    <source>
        <dbReference type="Proteomes" id="UP001378242"/>
    </source>
</evidence>
<protein>
    <submittedName>
        <fullName evidence="2">Type I restriction endonuclease</fullName>
    </submittedName>
</protein>
<dbReference type="InterPro" id="IPR007409">
    <property type="entry name" value="Restrct_endonuc_type1_HsdR_N"/>
</dbReference>
<dbReference type="Proteomes" id="UP001378242">
    <property type="component" value="Unassembled WGS sequence"/>
</dbReference>
<dbReference type="EMBL" id="JBAKAP010000011">
    <property type="protein sequence ID" value="MEL0617359.1"/>
    <property type="molecule type" value="Genomic_DNA"/>
</dbReference>
<keyword evidence="2" id="KW-0255">Endonuclease</keyword>
<accession>A0ABU9GFV2</accession>
<evidence type="ECO:0000259" key="1">
    <source>
        <dbReference type="Pfam" id="PF04313"/>
    </source>
</evidence>
<dbReference type="RefSeq" id="WP_341542491.1">
    <property type="nucleotide sequence ID" value="NZ_JBAKAP010000011.1"/>
</dbReference>
<comment type="caution">
    <text evidence="2">The sequence shown here is derived from an EMBL/GenBank/DDBJ whole genome shotgun (WGS) entry which is preliminary data.</text>
</comment>
<evidence type="ECO:0000313" key="2">
    <source>
        <dbReference type="EMBL" id="MEL0617359.1"/>
    </source>
</evidence>
<feature type="domain" description="Restriction endonuclease type I HsdR N-terminal" evidence="1">
    <location>
        <begin position="22"/>
        <end position="127"/>
    </location>
</feature>
<reference evidence="2 3" key="1">
    <citation type="submission" date="2024-02" db="EMBL/GenBank/DDBJ databases">
        <title>Bacteria isolated from the canopy kelp, Nereocystis luetkeana.</title>
        <authorList>
            <person name="Pfister C.A."/>
            <person name="Younker I.T."/>
            <person name="Light S.H."/>
        </authorList>
    </citation>
    <scope>NUCLEOTIDE SEQUENCE [LARGE SCALE GENOMIC DNA]</scope>
    <source>
        <strain evidence="2 3">TI.5.07</strain>
    </source>
</reference>
<dbReference type="PIRSF" id="PIRSF035009">
    <property type="entry name" value="UCP035009_HSDR_N"/>
    <property type="match status" value="1"/>
</dbReference>
<keyword evidence="2" id="KW-0378">Hydrolase</keyword>
<gene>
    <name evidence="2" type="ORF">V6243_10995</name>
</gene>
<proteinExistence type="predicted"/>
<organism evidence="2 3">
    <name type="scientific">Cobetia marina</name>
    <name type="common">Deleya marina</name>
    <dbReference type="NCBI Taxonomy" id="28258"/>
    <lineage>
        <taxon>Bacteria</taxon>
        <taxon>Pseudomonadati</taxon>
        <taxon>Pseudomonadota</taxon>
        <taxon>Gammaproteobacteria</taxon>
        <taxon>Oceanospirillales</taxon>
        <taxon>Halomonadaceae</taxon>
        <taxon>Cobetia</taxon>
    </lineage>
</organism>
<dbReference type="Pfam" id="PF04313">
    <property type="entry name" value="HSDR_N"/>
    <property type="match status" value="1"/>
</dbReference>
<keyword evidence="2" id="KW-0540">Nuclease</keyword>
<name>A0ABU9GFV2_COBMA</name>
<dbReference type="GO" id="GO:0004519">
    <property type="term" value="F:endonuclease activity"/>
    <property type="evidence" value="ECO:0007669"/>
    <property type="project" value="UniProtKB-KW"/>
</dbReference>
<keyword evidence="3" id="KW-1185">Reference proteome</keyword>